<dbReference type="RefSeq" id="WP_344469666.1">
    <property type="nucleotide sequence ID" value="NZ_BAAANT010000075.1"/>
</dbReference>
<evidence type="ECO:0000259" key="1">
    <source>
        <dbReference type="Pfam" id="PF00551"/>
    </source>
</evidence>
<comment type="caution">
    <text evidence="2">The sequence shown here is derived from an EMBL/GenBank/DDBJ whole genome shotgun (WGS) entry which is preliminary data.</text>
</comment>
<dbReference type="InterPro" id="IPR036477">
    <property type="entry name" value="Formyl_transf_N_sf"/>
</dbReference>
<accession>A0ABN1ZLH3</accession>
<evidence type="ECO:0000313" key="3">
    <source>
        <dbReference type="Proteomes" id="UP001422759"/>
    </source>
</evidence>
<dbReference type="Pfam" id="PF00551">
    <property type="entry name" value="Formyl_trans_N"/>
    <property type="match status" value="1"/>
</dbReference>
<reference evidence="2 3" key="1">
    <citation type="journal article" date="2019" name="Int. J. Syst. Evol. Microbiol.">
        <title>The Global Catalogue of Microorganisms (GCM) 10K type strain sequencing project: providing services to taxonomists for standard genome sequencing and annotation.</title>
        <authorList>
            <consortium name="The Broad Institute Genomics Platform"/>
            <consortium name="The Broad Institute Genome Sequencing Center for Infectious Disease"/>
            <person name="Wu L."/>
            <person name="Ma J."/>
        </authorList>
    </citation>
    <scope>NUCLEOTIDE SEQUENCE [LARGE SCALE GENOMIC DNA]</scope>
    <source>
        <strain evidence="2 3">JCM 14560</strain>
    </source>
</reference>
<name>A0ABN1ZLH3_9ACTN</name>
<dbReference type="Gene3D" id="3.40.50.12230">
    <property type="match status" value="1"/>
</dbReference>
<dbReference type="InterPro" id="IPR002376">
    <property type="entry name" value="Formyl_transf_N"/>
</dbReference>
<gene>
    <name evidence="2" type="ORF">GCM10009760_62830</name>
</gene>
<sequence>MRRAAVFGKGALAAHACEVIAALRNTVLDTVVPNAVEPEWDVCLSDYVALHLPATRILHSGDWRDLEPGRCDLVFSVLYDKIIGPGLINATQQIINCHPGRLPGYRGVRPVNWALRNRETLHGITIHVIDSGIDSGPVIAEAAFSIWPDIDEVQDVWARAMNYGHMLISDTLPRLDRITPRAQDASLAVTHYSRHNDELHDRSNWTRNTSSSPT</sequence>
<proteinExistence type="predicted"/>
<dbReference type="CDD" id="cd08369">
    <property type="entry name" value="FMT_core"/>
    <property type="match status" value="1"/>
</dbReference>
<keyword evidence="3" id="KW-1185">Reference proteome</keyword>
<evidence type="ECO:0000313" key="2">
    <source>
        <dbReference type="EMBL" id="GAA1500784.1"/>
    </source>
</evidence>
<dbReference type="EMBL" id="BAAANT010000075">
    <property type="protein sequence ID" value="GAA1500784.1"/>
    <property type="molecule type" value="Genomic_DNA"/>
</dbReference>
<protein>
    <recommendedName>
        <fullName evidence="1">Formyl transferase N-terminal domain-containing protein</fullName>
    </recommendedName>
</protein>
<dbReference type="PANTHER" id="PTHR11138:SF5">
    <property type="entry name" value="METHIONYL-TRNA FORMYLTRANSFERASE, MITOCHONDRIAL"/>
    <property type="match status" value="1"/>
</dbReference>
<dbReference type="PANTHER" id="PTHR11138">
    <property type="entry name" value="METHIONYL-TRNA FORMYLTRANSFERASE"/>
    <property type="match status" value="1"/>
</dbReference>
<feature type="domain" description="Formyl transferase N-terminal" evidence="1">
    <location>
        <begin position="67"/>
        <end position="170"/>
    </location>
</feature>
<organism evidence="2 3">
    <name type="scientific">Kitasatospora kazusensis</name>
    <dbReference type="NCBI Taxonomy" id="407974"/>
    <lineage>
        <taxon>Bacteria</taxon>
        <taxon>Bacillati</taxon>
        <taxon>Actinomycetota</taxon>
        <taxon>Actinomycetes</taxon>
        <taxon>Kitasatosporales</taxon>
        <taxon>Streptomycetaceae</taxon>
        <taxon>Kitasatospora</taxon>
    </lineage>
</organism>
<dbReference type="Proteomes" id="UP001422759">
    <property type="component" value="Unassembled WGS sequence"/>
</dbReference>
<dbReference type="SUPFAM" id="SSF53328">
    <property type="entry name" value="Formyltransferase"/>
    <property type="match status" value="1"/>
</dbReference>